<feature type="compositionally biased region" description="Polar residues" evidence="1">
    <location>
        <begin position="1"/>
        <end position="16"/>
    </location>
</feature>
<sequence>MSGTTGWKRVQGTQERAPSEVAGSKRDVRHVGENHRKLQSRLVEEGWKRGANRRMARPELHSRLVELDERGVEEECKQKNGST</sequence>
<reference evidence="2" key="1">
    <citation type="submission" date="2024-02" db="EMBL/GenBank/DDBJ databases">
        <authorList>
            <consortium name="ELIXIR-Norway"/>
            <consortium name="Elixir Norway"/>
        </authorList>
    </citation>
    <scope>NUCLEOTIDE SEQUENCE</scope>
</reference>
<evidence type="ECO:0000313" key="3">
    <source>
        <dbReference type="Proteomes" id="UP001497444"/>
    </source>
</evidence>
<evidence type="ECO:0000256" key="1">
    <source>
        <dbReference type="SAM" id="MobiDB-lite"/>
    </source>
</evidence>
<feature type="region of interest" description="Disordered" evidence="1">
    <location>
        <begin position="1"/>
        <end position="36"/>
    </location>
</feature>
<dbReference type="EMBL" id="OZ020113">
    <property type="protein sequence ID" value="CAK9265697.1"/>
    <property type="molecule type" value="Genomic_DNA"/>
</dbReference>
<name>A0ABP0WH02_9BRYO</name>
<feature type="compositionally biased region" description="Basic and acidic residues" evidence="1">
    <location>
        <begin position="23"/>
        <end position="36"/>
    </location>
</feature>
<keyword evidence="3" id="KW-1185">Reference proteome</keyword>
<accession>A0ABP0WH02</accession>
<dbReference type="Proteomes" id="UP001497444">
    <property type="component" value="Chromosome 18"/>
</dbReference>
<proteinExistence type="predicted"/>
<evidence type="ECO:0000313" key="2">
    <source>
        <dbReference type="EMBL" id="CAK9265697.1"/>
    </source>
</evidence>
<organism evidence="2 3">
    <name type="scientific">Sphagnum jensenii</name>
    <dbReference type="NCBI Taxonomy" id="128206"/>
    <lineage>
        <taxon>Eukaryota</taxon>
        <taxon>Viridiplantae</taxon>
        <taxon>Streptophyta</taxon>
        <taxon>Embryophyta</taxon>
        <taxon>Bryophyta</taxon>
        <taxon>Sphagnophytina</taxon>
        <taxon>Sphagnopsida</taxon>
        <taxon>Sphagnales</taxon>
        <taxon>Sphagnaceae</taxon>
        <taxon>Sphagnum</taxon>
    </lineage>
</organism>
<protein>
    <submittedName>
        <fullName evidence="2">Uncharacterized protein</fullName>
    </submittedName>
</protein>
<gene>
    <name evidence="2" type="ORF">CSSPJE1EN1_LOCUS11175</name>
</gene>